<feature type="region of interest" description="Disordered" evidence="1">
    <location>
        <begin position="19"/>
        <end position="39"/>
    </location>
</feature>
<evidence type="ECO:0000313" key="3">
    <source>
        <dbReference type="Proteomes" id="UP000231581"/>
    </source>
</evidence>
<protein>
    <submittedName>
        <fullName evidence="2">Uncharacterized protein</fullName>
    </submittedName>
</protein>
<name>A0A2H0BRL6_9BACT</name>
<dbReference type="AlphaFoldDB" id="A0A2H0BRL6"/>
<comment type="caution">
    <text evidence="2">The sequence shown here is derived from an EMBL/GenBank/DDBJ whole genome shotgun (WGS) entry which is preliminary data.</text>
</comment>
<proteinExistence type="predicted"/>
<dbReference type="Proteomes" id="UP000231581">
    <property type="component" value="Unassembled WGS sequence"/>
</dbReference>
<organism evidence="2 3">
    <name type="scientific">Candidatus Uhrbacteria bacterium CG22_combo_CG10-13_8_21_14_all_47_17</name>
    <dbReference type="NCBI Taxonomy" id="1975041"/>
    <lineage>
        <taxon>Bacteria</taxon>
        <taxon>Candidatus Uhriibacteriota</taxon>
    </lineage>
</organism>
<gene>
    <name evidence="2" type="ORF">COX00_03960</name>
</gene>
<evidence type="ECO:0000256" key="1">
    <source>
        <dbReference type="SAM" id="MobiDB-lite"/>
    </source>
</evidence>
<sequence length="150" mass="17291">MEKNKSNIVDFGAYRKKKGLESKAADQRPETDIAKSENPFAKITPIGKKASATAESEFSYFSRYIGTGETKNWWVKAGLQLELGMPLLMKKIERATQGKFSPKTLAENIKLVEEYTNEEIIEYLKNSDQKHWQQKPTFYRALLTVLHKRM</sequence>
<feature type="compositionally biased region" description="Basic and acidic residues" evidence="1">
    <location>
        <begin position="19"/>
        <end position="35"/>
    </location>
</feature>
<reference evidence="2 3" key="1">
    <citation type="submission" date="2017-09" db="EMBL/GenBank/DDBJ databases">
        <title>Depth-based differentiation of microbial function through sediment-hosted aquifers and enrichment of novel symbionts in the deep terrestrial subsurface.</title>
        <authorList>
            <person name="Probst A.J."/>
            <person name="Ladd B."/>
            <person name="Jarett J.K."/>
            <person name="Geller-Mcgrath D.E."/>
            <person name="Sieber C.M."/>
            <person name="Emerson J.B."/>
            <person name="Anantharaman K."/>
            <person name="Thomas B.C."/>
            <person name="Malmstrom R."/>
            <person name="Stieglmeier M."/>
            <person name="Klingl A."/>
            <person name="Woyke T."/>
            <person name="Ryan C.M."/>
            <person name="Banfield J.F."/>
        </authorList>
    </citation>
    <scope>NUCLEOTIDE SEQUENCE [LARGE SCALE GENOMIC DNA]</scope>
    <source>
        <strain evidence="2">CG22_combo_CG10-13_8_21_14_all_47_17</strain>
    </source>
</reference>
<accession>A0A2H0BRL6</accession>
<evidence type="ECO:0000313" key="2">
    <source>
        <dbReference type="EMBL" id="PIP60312.1"/>
    </source>
</evidence>
<dbReference type="EMBL" id="PCSZ01000071">
    <property type="protein sequence ID" value="PIP60312.1"/>
    <property type="molecule type" value="Genomic_DNA"/>
</dbReference>